<gene>
    <name evidence="2" type="ORF">COHA_001304</name>
</gene>
<keyword evidence="3" id="KW-1185">Reference proteome</keyword>
<organism evidence="2 3">
    <name type="scientific">Chlorella ohadii</name>
    <dbReference type="NCBI Taxonomy" id="2649997"/>
    <lineage>
        <taxon>Eukaryota</taxon>
        <taxon>Viridiplantae</taxon>
        <taxon>Chlorophyta</taxon>
        <taxon>core chlorophytes</taxon>
        <taxon>Trebouxiophyceae</taxon>
        <taxon>Chlorellales</taxon>
        <taxon>Chlorellaceae</taxon>
        <taxon>Chlorella clade</taxon>
        <taxon>Chlorella</taxon>
    </lineage>
</organism>
<protein>
    <submittedName>
        <fullName evidence="2">Uncharacterized protein</fullName>
    </submittedName>
</protein>
<feature type="compositionally biased region" description="Low complexity" evidence="1">
    <location>
        <begin position="221"/>
        <end position="266"/>
    </location>
</feature>
<reference evidence="2" key="1">
    <citation type="submission" date="2020-11" db="EMBL/GenBank/DDBJ databases">
        <title>Chlorella ohadii genome sequencing and assembly.</title>
        <authorList>
            <person name="Murik O."/>
            <person name="Treves H."/>
            <person name="Kedem I."/>
            <person name="Shotland Y."/>
            <person name="Kaplan A."/>
        </authorList>
    </citation>
    <scope>NUCLEOTIDE SEQUENCE</scope>
    <source>
        <strain evidence="2">1</strain>
    </source>
</reference>
<evidence type="ECO:0000313" key="2">
    <source>
        <dbReference type="EMBL" id="KAI7845262.1"/>
    </source>
</evidence>
<name>A0AAD5DX35_9CHLO</name>
<comment type="caution">
    <text evidence="2">The sequence shown here is derived from an EMBL/GenBank/DDBJ whole genome shotgun (WGS) entry which is preliminary data.</text>
</comment>
<dbReference type="AlphaFoldDB" id="A0AAD5DX35"/>
<feature type="region of interest" description="Disordered" evidence="1">
    <location>
        <begin position="215"/>
        <end position="266"/>
    </location>
</feature>
<evidence type="ECO:0000313" key="3">
    <source>
        <dbReference type="Proteomes" id="UP001205105"/>
    </source>
</evidence>
<dbReference type="EMBL" id="JADXDR010000020">
    <property type="protein sequence ID" value="KAI7845262.1"/>
    <property type="molecule type" value="Genomic_DNA"/>
</dbReference>
<dbReference type="Proteomes" id="UP001205105">
    <property type="component" value="Unassembled WGS sequence"/>
</dbReference>
<proteinExistence type="predicted"/>
<evidence type="ECO:0000256" key="1">
    <source>
        <dbReference type="SAM" id="MobiDB-lite"/>
    </source>
</evidence>
<sequence length="266" mass="29013">MQPVATRCCWSLWRLSSGVPRRRAHRTTLGHGHLVRVAGGAVEELRAPAPGTPEAYLEAKRVGALLDKELAQPPGQRDEERVRQLRMEHTKLLLGNYQVEERELEVCAGKWECPGASAGPTSECCPASDWVRQRTAACYRAVQDYRLQLIAQLAEQLAADESGQPHASAVQPTLRLNLPEALQQQPPWLDLCSWCANRLQKNELIEESCRVHAKHSRQDPPADGVEGAPAAAAASRGEAGATAAAADMPAREAQQQQQQQQQCGGA</sequence>
<accession>A0AAD5DX35</accession>